<accession>A0A6J6UAT5</accession>
<dbReference type="EMBL" id="CAEZYQ010000020">
    <property type="protein sequence ID" value="CAB4756931.1"/>
    <property type="molecule type" value="Genomic_DNA"/>
</dbReference>
<protein>
    <submittedName>
        <fullName evidence="1">Unannotated protein</fullName>
    </submittedName>
</protein>
<evidence type="ECO:0000313" key="1">
    <source>
        <dbReference type="EMBL" id="CAB4756931.1"/>
    </source>
</evidence>
<dbReference type="Gene3D" id="1.10.357.10">
    <property type="entry name" value="Tetracycline Repressor, domain 2"/>
    <property type="match status" value="1"/>
</dbReference>
<sequence length="109" mass="11223">MLDGAQPGDHRELARRVWAAVGQGGADPTVAVYVEALGLAAVRTPPYPEAARAVAEAWTAWFAGRLPGPDEERWSQARAALALVDGLLLVRLAAGPDAAADAARALGVG</sequence>
<proteinExistence type="predicted"/>
<organism evidence="1">
    <name type="scientific">freshwater metagenome</name>
    <dbReference type="NCBI Taxonomy" id="449393"/>
    <lineage>
        <taxon>unclassified sequences</taxon>
        <taxon>metagenomes</taxon>
        <taxon>ecological metagenomes</taxon>
    </lineage>
</organism>
<reference evidence="1" key="1">
    <citation type="submission" date="2020-05" db="EMBL/GenBank/DDBJ databases">
        <authorList>
            <person name="Chiriac C."/>
            <person name="Salcher M."/>
            <person name="Ghai R."/>
            <person name="Kavagutti S V."/>
        </authorList>
    </citation>
    <scope>NUCLEOTIDE SEQUENCE</scope>
</reference>
<gene>
    <name evidence="1" type="ORF">UFOPK2761_02364</name>
</gene>
<dbReference type="AlphaFoldDB" id="A0A6J6UAT5"/>
<name>A0A6J6UAT5_9ZZZZ</name>